<feature type="transmembrane region" description="Helical" evidence="6">
    <location>
        <begin position="550"/>
        <end position="570"/>
    </location>
</feature>
<proteinExistence type="predicted"/>
<feature type="transmembrane region" description="Helical" evidence="6">
    <location>
        <begin position="513"/>
        <end position="538"/>
    </location>
</feature>
<feature type="transmembrane region" description="Helical" evidence="6">
    <location>
        <begin position="211"/>
        <end position="230"/>
    </location>
</feature>
<feature type="transmembrane region" description="Helical" evidence="6">
    <location>
        <begin position="141"/>
        <end position="160"/>
    </location>
</feature>
<feature type="transmembrane region" description="Helical" evidence="6">
    <location>
        <begin position="415"/>
        <end position="435"/>
    </location>
</feature>
<evidence type="ECO:0000256" key="3">
    <source>
        <dbReference type="ARBA" id="ARBA00022989"/>
    </source>
</evidence>
<accession>A0A7D8Z849</accession>
<feature type="domain" description="Major facilitator superfamily (MFS) profile" evidence="7">
    <location>
        <begin position="145"/>
        <end position="584"/>
    </location>
</feature>
<dbReference type="PANTHER" id="PTHR23502">
    <property type="entry name" value="MAJOR FACILITATOR SUPERFAMILY"/>
    <property type="match status" value="1"/>
</dbReference>
<organism evidence="8 9">
    <name type="scientific">Vanrija humicola</name>
    <name type="common">Yeast</name>
    <name type="synonym">Cryptococcus humicola</name>
    <dbReference type="NCBI Taxonomy" id="5417"/>
    <lineage>
        <taxon>Eukaryota</taxon>
        <taxon>Fungi</taxon>
        <taxon>Dikarya</taxon>
        <taxon>Basidiomycota</taxon>
        <taxon>Agaricomycotina</taxon>
        <taxon>Tremellomycetes</taxon>
        <taxon>Trichosporonales</taxon>
        <taxon>Trichosporonaceae</taxon>
        <taxon>Vanrija</taxon>
    </lineage>
</organism>
<dbReference type="PROSITE" id="PS50850">
    <property type="entry name" value="MFS"/>
    <property type="match status" value="1"/>
</dbReference>
<feature type="compositionally biased region" description="Polar residues" evidence="5">
    <location>
        <begin position="7"/>
        <end position="19"/>
    </location>
</feature>
<feature type="compositionally biased region" description="Basic and acidic residues" evidence="5">
    <location>
        <begin position="102"/>
        <end position="120"/>
    </location>
</feature>
<dbReference type="Pfam" id="PF07690">
    <property type="entry name" value="MFS_1"/>
    <property type="match status" value="1"/>
</dbReference>
<feature type="transmembrane region" description="Helical" evidence="6">
    <location>
        <begin position="180"/>
        <end position="199"/>
    </location>
</feature>
<gene>
    <name evidence="8" type="ORF">VHUM_02993</name>
</gene>
<dbReference type="Proteomes" id="UP000473826">
    <property type="component" value="Unassembled WGS sequence"/>
</dbReference>
<feature type="transmembrane region" description="Helical" evidence="6">
    <location>
        <begin position="376"/>
        <end position="395"/>
    </location>
</feature>
<dbReference type="GO" id="GO:0022857">
    <property type="term" value="F:transmembrane transporter activity"/>
    <property type="evidence" value="ECO:0007669"/>
    <property type="project" value="InterPro"/>
</dbReference>
<keyword evidence="3 6" id="KW-1133">Transmembrane helix</keyword>
<evidence type="ECO:0000256" key="1">
    <source>
        <dbReference type="ARBA" id="ARBA00004141"/>
    </source>
</evidence>
<evidence type="ECO:0000313" key="8">
    <source>
        <dbReference type="EMBL" id="TXT08865.1"/>
    </source>
</evidence>
<comment type="caution">
    <text evidence="8">The sequence shown here is derived from an EMBL/GenBank/DDBJ whole genome shotgun (WGS) entry which is preliminary data.</text>
</comment>
<dbReference type="OrthoDB" id="9986881at2759"/>
<feature type="region of interest" description="Disordered" evidence="5">
    <location>
        <begin position="1"/>
        <end position="46"/>
    </location>
</feature>
<dbReference type="AlphaFoldDB" id="A0A7D8Z849"/>
<feature type="transmembrane region" description="Helical" evidence="6">
    <location>
        <begin position="300"/>
        <end position="320"/>
    </location>
</feature>
<dbReference type="SUPFAM" id="SSF103473">
    <property type="entry name" value="MFS general substrate transporter"/>
    <property type="match status" value="1"/>
</dbReference>
<protein>
    <recommendedName>
        <fullName evidence="7">Major facilitator superfamily (MFS) profile domain-containing protein</fullName>
    </recommendedName>
</protein>
<feature type="compositionally biased region" description="Basic and acidic residues" evidence="5">
    <location>
        <begin position="23"/>
        <end position="37"/>
    </location>
</feature>
<dbReference type="PANTHER" id="PTHR23502:SF173">
    <property type="entry name" value="MFS-MULTIDRUG-RESISTANCE TRANSPORTER-RELATED"/>
    <property type="match status" value="1"/>
</dbReference>
<evidence type="ECO:0000256" key="6">
    <source>
        <dbReference type="SAM" id="Phobius"/>
    </source>
</evidence>
<dbReference type="CDD" id="cd17323">
    <property type="entry name" value="MFS_Tpo1_MDR_like"/>
    <property type="match status" value="1"/>
</dbReference>
<dbReference type="InterPro" id="IPR036259">
    <property type="entry name" value="MFS_trans_sf"/>
</dbReference>
<feature type="transmembrane region" description="Helical" evidence="6">
    <location>
        <begin position="269"/>
        <end position="288"/>
    </location>
</feature>
<reference evidence="8 9" key="1">
    <citation type="journal article" date="2019" name="PLoS Genet.">
        <title>Convergent evolution of linked mating-type loci in basidiomycete fungi.</title>
        <authorList>
            <person name="Sun S."/>
            <person name="Coelho M.A."/>
            <person name="Heitman J."/>
            <person name="Nowrousian M."/>
        </authorList>
    </citation>
    <scope>NUCLEOTIDE SEQUENCE [LARGE SCALE GENOMIC DNA]</scope>
    <source>
        <strain evidence="8 9">CBS 4282</strain>
    </source>
</reference>
<keyword evidence="4 6" id="KW-0472">Membrane</keyword>
<feature type="region of interest" description="Disordered" evidence="5">
    <location>
        <begin position="82"/>
        <end position="120"/>
    </location>
</feature>
<dbReference type="Gene3D" id="1.20.1250.20">
    <property type="entry name" value="MFS general substrate transporter like domains"/>
    <property type="match status" value="1"/>
</dbReference>
<feature type="transmembrane region" description="Helical" evidence="6">
    <location>
        <begin position="482"/>
        <end position="506"/>
    </location>
</feature>
<evidence type="ECO:0000313" key="9">
    <source>
        <dbReference type="Proteomes" id="UP000473826"/>
    </source>
</evidence>
<name>A0A7D8Z849_VANHU</name>
<keyword evidence="2 6" id="KW-0812">Transmembrane</keyword>
<evidence type="ECO:0000256" key="2">
    <source>
        <dbReference type="ARBA" id="ARBA00022692"/>
    </source>
</evidence>
<feature type="transmembrane region" description="Helical" evidence="6">
    <location>
        <begin position="236"/>
        <end position="257"/>
    </location>
</feature>
<evidence type="ECO:0000256" key="4">
    <source>
        <dbReference type="ARBA" id="ARBA00023136"/>
    </source>
</evidence>
<dbReference type="InterPro" id="IPR011701">
    <property type="entry name" value="MFS"/>
</dbReference>
<dbReference type="GO" id="GO:0005886">
    <property type="term" value="C:plasma membrane"/>
    <property type="evidence" value="ECO:0007669"/>
    <property type="project" value="TreeGrafter"/>
</dbReference>
<evidence type="ECO:0000256" key="5">
    <source>
        <dbReference type="SAM" id="MobiDB-lite"/>
    </source>
</evidence>
<dbReference type="FunFam" id="1.20.1250.20:FF:000011">
    <property type="entry name" value="MFS multidrug transporter, putative"/>
    <property type="match status" value="1"/>
</dbReference>
<feature type="transmembrane region" description="Helical" evidence="6">
    <location>
        <begin position="456"/>
        <end position="476"/>
    </location>
</feature>
<dbReference type="InterPro" id="IPR020846">
    <property type="entry name" value="MFS_dom"/>
</dbReference>
<dbReference type="EMBL" id="QKWK01000007">
    <property type="protein sequence ID" value="TXT08865.1"/>
    <property type="molecule type" value="Genomic_DNA"/>
</dbReference>
<evidence type="ECO:0000259" key="7">
    <source>
        <dbReference type="PROSITE" id="PS50850"/>
    </source>
</evidence>
<comment type="subcellular location">
    <subcellularLocation>
        <location evidence="1">Membrane</location>
        <topology evidence="1">Multi-pass membrane protein</topology>
    </subcellularLocation>
</comment>
<sequence length="584" mass="64084">MPDSLHTVESTATQVNTPPETAEEAKGQWTDIEHHNEAQSAPQLHHEKAVDTPHFSPVYTGGEGAATTRSLTRALSTPPAVSLFGGVAPTGQDAEQGLRAARSREEEVERELDREEKGSDDFAVKFEPGEKINPKNWSVGYRWYLTVVGGLLVLNSTFSSSAPSGVSVPVRNHFHVSEEVAVLCISLFVAGYCVGPLVWGPASEIYGRRPIFLIAFLVYVCMQVGCALSPNIGALLAFRFIGGTFAAAPLTNSGALLADLWDGDQRGRAMAFFGLAPFVGPSIGPIISGFIEVTNTNWRWIYWILTMFAGFCFAVVIFTVPETYGPVILAKKAARLRKETGDDRWYAPIERRDTSAKQLVSNILLKPFIMLAKEPILLAVTIYMAFVYGVIYLLFEAFPFVFIDIYHFNAGENGLAFLGFFTGATVSTVFYITVIDPRYRRYSARVAPSAPAPEKRLEMAIGCAWVMVIAMFWFGWTAYASIHWMSCIIAGAFMGVAVFGLFVSLFNYIIDTYLWSAASALAASTVVRSASGAGFPLFATQMYNKLGTHWASSLLGFISLALAPVPLIFYKYGHVLRARSRYTP</sequence>
<keyword evidence="9" id="KW-1185">Reference proteome</keyword>